<comment type="similarity">
    <text evidence="2 13">Belongs to the glutamate-gated ion channel (TC 1.A.10.1) family.</text>
</comment>
<accession>A0A699GHD4</accession>
<evidence type="ECO:0000259" key="17">
    <source>
        <dbReference type="SMART" id="SM00079"/>
    </source>
</evidence>
<dbReference type="InterPro" id="IPR044440">
    <property type="entry name" value="GABAb_receptor_plant_PBP1"/>
</dbReference>
<sequence>MCPRAHVKVETSGCVSQPDWPTVICGSNAMRTLVMLLVIGTLSVVFSQSDMVNIGAILTLKSINGRVANIAMKTAVDDINSDPNILPGKRLNLTFHDANFSGFLSIIGALKYMEADIVAVIGPQSSVMAHVLSNLANELHVPFLSFTALDPSLTPLQYPYFIQTAPNDLYQMTGIAEIVSYFGYREVTAIFTDDDQFRNTIYTLGDQLSERRCKLSYKAPLPPDAALSPQDIHDALINVRSMESRVIVVHTYPKTGLTIFETAKSLGMMKRGYIWIATTWLSTVLDSNGISATNVSFLQGVLTLRPHTPASPKKRDFESRWENLSNGSVGLNPYGLYAYDTVCMIAHAMDKFFNLGGKISFSNDSRLSGLKGTRGLNLGALSIFDGGKQLLANLLKTNMTGLTGPLWFNHDQSLIHPSFDVINMVGNKGLVLGYWSNHSGLSVQLPETLYAKPANRSSSNQRLKSVVWPGNTNDKPRGWEFSNNGRPLRIGVPWRASFKEIVTQINGSDEIHGFSIDVFLAAIKLIRYPIPYEFIMFGDGNKNPSYTELVNKVAYNVFDAAVGDIAIVTNRTKAVDFTQPYIESGLVVVVPIKKINSSAWAFLRPFTPLMWAVTGFFFIIVGAVVWILEHRLNDEFRGPPKQQLVTILWFTLSTMFFSHRENTVSTLGRMVLFIWLFVVLIINSSYTASLTSILTVQQLSSPIRGIDSLVTTNDRIGYQVGSFAENYLMQELNIPKSRLMALGSPQEYAEKLEAGVVAAIVDERPYIDLFLSSNCRFQVVGQEFTKSGWGFAFPRDSPLAVDMSTAILTLSENGELQKIHDYWLKRKTCALPNSDSDQLQLESFWGLFLIFGVACAVALLIYFCVVFRQFGKHHSEEVSEASRKSGSPSVRLQRFLSFADEKEEISKSKLKRKREMSLVNGREAESRNRSNRIEAEVVEE</sequence>
<dbReference type="InterPro" id="IPR017103">
    <property type="entry name" value="Iontropic_Glu_rcpt_pln"/>
</dbReference>
<dbReference type="SUPFAM" id="SSF53850">
    <property type="entry name" value="Periplasmic binding protein-like II"/>
    <property type="match status" value="1"/>
</dbReference>
<dbReference type="GO" id="GO:0009611">
    <property type="term" value="P:response to wounding"/>
    <property type="evidence" value="ECO:0007669"/>
    <property type="project" value="UniProtKB-ARBA"/>
</dbReference>
<dbReference type="InterPro" id="IPR001828">
    <property type="entry name" value="ANF_lig-bd_rcpt"/>
</dbReference>
<name>A0A699GHD4_TANCI</name>
<dbReference type="InterPro" id="IPR001320">
    <property type="entry name" value="Iontro_rcpt_C"/>
</dbReference>
<feature type="domain" description="Ionotropic glutamate receptor C-terminal" evidence="17">
    <location>
        <begin position="489"/>
        <end position="826"/>
    </location>
</feature>
<reference evidence="18" key="1">
    <citation type="journal article" date="2019" name="Sci. Rep.">
        <title>Draft genome of Tanacetum cinerariifolium, the natural source of mosquito coil.</title>
        <authorList>
            <person name="Yamashiro T."/>
            <person name="Shiraishi A."/>
            <person name="Satake H."/>
            <person name="Nakayama K."/>
        </authorList>
    </citation>
    <scope>NUCLEOTIDE SEQUENCE</scope>
</reference>
<evidence type="ECO:0000256" key="6">
    <source>
        <dbReference type="ARBA" id="ARBA00022989"/>
    </source>
</evidence>
<evidence type="ECO:0000256" key="14">
    <source>
        <dbReference type="PIRSR" id="PIRSR037090-50"/>
    </source>
</evidence>
<feature type="region of interest" description="Disordered" evidence="15">
    <location>
        <begin position="915"/>
        <end position="940"/>
    </location>
</feature>
<keyword evidence="5" id="KW-0732">Signal</keyword>
<dbReference type="GO" id="GO:0015276">
    <property type="term" value="F:ligand-gated monoatomic ion channel activity"/>
    <property type="evidence" value="ECO:0007669"/>
    <property type="project" value="InterPro"/>
</dbReference>
<dbReference type="EMBL" id="BKCJ010000054">
    <property type="protein sequence ID" value="GEU29249.1"/>
    <property type="molecule type" value="Genomic_DNA"/>
</dbReference>
<evidence type="ECO:0000256" key="8">
    <source>
        <dbReference type="ARBA" id="ARBA00023136"/>
    </source>
</evidence>
<evidence type="ECO:0000256" key="16">
    <source>
        <dbReference type="SAM" id="Phobius"/>
    </source>
</evidence>
<evidence type="ECO:0000256" key="7">
    <source>
        <dbReference type="ARBA" id="ARBA00023065"/>
    </source>
</evidence>
<dbReference type="FunFam" id="1.10.287.70:FF:000037">
    <property type="entry name" value="Glutamate receptor"/>
    <property type="match status" value="1"/>
</dbReference>
<evidence type="ECO:0000256" key="12">
    <source>
        <dbReference type="ARBA" id="ARBA00023303"/>
    </source>
</evidence>
<keyword evidence="3 13" id="KW-0813">Transport</keyword>
<protein>
    <recommendedName>
        <fullName evidence="13">Glutamate receptor</fullName>
    </recommendedName>
</protein>
<proteinExistence type="inferred from homology"/>
<keyword evidence="8 13" id="KW-0472">Membrane</keyword>
<dbReference type="Pfam" id="PF01094">
    <property type="entry name" value="ANF_receptor"/>
    <property type="match status" value="1"/>
</dbReference>
<dbReference type="FunFam" id="3.40.50.2300:FF:000081">
    <property type="entry name" value="Glutamate receptor"/>
    <property type="match status" value="1"/>
</dbReference>
<dbReference type="FunFam" id="3.40.190.10:FF:000175">
    <property type="entry name" value="Glutamate receptor"/>
    <property type="match status" value="1"/>
</dbReference>
<keyword evidence="7 13" id="KW-0406">Ion transport</keyword>
<keyword evidence="11 13" id="KW-1071">Ligand-gated ion channel</keyword>
<evidence type="ECO:0000256" key="3">
    <source>
        <dbReference type="ARBA" id="ARBA00022448"/>
    </source>
</evidence>
<comment type="subcellular location">
    <subcellularLocation>
        <location evidence="1">Membrane</location>
        <topology evidence="1">Multi-pass membrane protein</topology>
    </subcellularLocation>
</comment>
<keyword evidence="10" id="KW-0325">Glycoprotein</keyword>
<evidence type="ECO:0000256" key="15">
    <source>
        <dbReference type="SAM" id="MobiDB-lite"/>
    </source>
</evidence>
<evidence type="ECO:0000256" key="4">
    <source>
        <dbReference type="ARBA" id="ARBA00022692"/>
    </source>
</evidence>
<keyword evidence="9 13" id="KW-0675">Receptor</keyword>
<evidence type="ECO:0000256" key="1">
    <source>
        <dbReference type="ARBA" id="ARBA00004141"/>
    </source>
</evidence>
<dbReference type="InterPro" id="IPR019594">
    <property type="entry name" value="Glu/Gly-bd"/>
</dbReference>
<dbReference type="GO" id="GO:0016020">
    <property type="term" value="C:membrane"/>
    <property type="evidence" value="ECO:0007669"/>
    <property type="project" value="UniProtKB-SubCell"/>
</dbReference>
<comment type="function">
    <text evidence="13">Glutamate-gated receptor that probably acts as non-selective cation channel.</text>
</comment>
<dbReference type="GO" id="GO:0007165">
    <property type="term" value="P:signal transduction"/>
    <property type="evidence" value="ECO:0007669"/>
    <property type="project" value="UniProtKB-ARBA"/>
</dbReference>
<feature type="disulfide bond" evidence="14">
    <location>
        <begin position="775"/>
        <end position="829"/>
    </location>
</feature>
<dbReference type="CDD" id="cd13686">
    <property type="entry name" value="GluR_Plant"/>
    <property type="match status" value="1"/>
</dbReference>
<dbReference type="Gene3D" id="3.40.190.10">
    <property type="entry name" value="Periplasmic binding protein-like II"/>
    <property type="match status" value="2"/>
</dbReference>
<dbReference type="PIRSF" id="PIRSF037090">
    <property type="entry name" value="Iontro_Glu-like_rcpt_pln"/>
    <property type="match status" value="1"/>
</dbReference>
<dbReference type="Gene3D" id="1.10.287.70">
    <property type="match status" value="1"/>
</dbReference>
<dbReference type="Pfam" id="PF00060">
    <property type="entry name" value="Lig_chan"/>
    <property type="match status" value="1"/>
</dbReference>
<feature type="transmembrane region" description="Helical" evidence="16">
    <location>
        <begin position="609"/>
        <end position="628"/>
    </location>
</feature>
<dbReference type="SMART" id="SM00079">
    <property type="entry name" value="PBPe"/>
    <property type="match status" value="1"/>
</dbReference>
<evidence type="ECO:0000256" key="13">
    <source>
        <dbReference type="PIRNR" id="PIRNR037090"/>
    </source>
</evidence>
<dbReference type="Gene3D" id="3.40.50.2300">
    <property type="match status" value="2"/>
</dbReference>
<dbReference type="CDD" id="cd19990">
    <property type="entry name" value="PBP1_GABAb_receptor_plant"/>
    <property type="match status" value="1"/>
</dbReference>
<keyword evidence="14" id="KW-1015">Disulfide bond</keyword>
<evidence type="ECO:0000256" key="2">
    <source>
        <dbReference type="ARBA" id="ARBA00008685"/>
    </source>
</evidence>
<feature type="transmembrane region" description="Helical" evidence="16">
    <location>
        <begin position="670"/>
        <end position="694"/>
    </location>
</feature>
<comment type="caution">
    <text evidence="18">The sequence shown here is derived from an EMBL/GenBank/DDBJ whole genome shotgun (WGS) entry which is preliminary data.</text>
</comment>
<keyword evidence="4 16" id="KW-0812">Transmembrane</keyword>
<keyword evidence="12 13" id="KW-0407">Ion channel</keyword>
<evidence type="ECO:0000313" key="18">
    <source>
        <dbReference type="EMBL" id="GEU29249.1"/>
    </source>
</evidence>
<evidence type="ECO:0000256" key="9">
    <source>
        <dbReference type="ARBA" id="ARBA00023170"/>
    </source>
</evidence>
<evidence type="ECO:0000256" key="10">
    <source>
        <dbReference type="ARBA" id="ARBA00023180"/>
    </source>
</evidence>
<evidence type="ECO:0000256" key="11">
    <source>
        <dbReference type="ARBA" id="ARBA00023286"/>
    </source>
</evidence>
<dbReference type="InterPro" id="IPR015683">
    <property type="entry name" value="Ionotropic_Glu_rcpt"/>
</dbReference>
<feature type="transmembrane region" description="Helical" evidence="16">
    <location>
        <begin position="844"/>
        <end position="867"/>
    </location>
</feature>
<dbReference type="GO" id="GO:1901701">
    <property type="term" value="P:cellular response to oxygen-containing compound"/>
    <property type="evidence" value="ECO:0007669"/>
    <property type="project" value="UniProtKB-ARBA"/>
</dbReference>
<dbReference type="FunFam" id="3.40.190.10:FF:000054">
    <property type="entry name" value="Glutamate receptor"/>
    <property type="match status" value="1"/>
</dbReference>
<dbReference type="SUPFAM" id="SSF53822">
    <property type="entry name" value="Periplasmic binding protein-like I"/>
    <property type="match status" value="1"/>
</dbReference>
<feature type="compositionally biased region" description="Basic and acidic residues" evidence="15">
    <location>
        <begin position="922"/>
        <end position="940"/>
    </location>
</feature>
<evidence type="ECO:0000256" key="5">
    <source>
        <dbReference type="ARBA" id="ARBA00022729"/>
    </source>
</evidence>
<dbReference type="AlphaFoldDB" id="A0A699GHD4"/>
<gene>
    <name evidence="18" type="ORF">Tci_001227</name>
</gene>
<dbReference type="Pfam" id="PF10613">
    <property type="entry name" value="Lig_chan-Glu_bd"/>
    <property type="match status" value="1"/>
</dbReference>
<dbReference type="PANTHER" id="PTHR18966">
    <property type="entry name" value="IONOTROPIC GLUTAMATE RECEPTOR"/>
    <property type="match status" value="1"/>
</dbReference>
<organism evidence="18">
    <name type="scientific">Tanacetum cinerariifolium</name>
    <name type="common">Dalmatian daisy</name>
    <name type="synonym">Chrysanthemum cinerariifolium</name>
    <dbReference type="NCBI Taxonomy" id="118510"/>
    <lineage>
        <taxon>Eukaryota</taxon>
        <taxon>Viridiplantae</taxon>
        <taxon>Streptophyta</taxon>
        <taxon>Embryophyta</taxon>
        <taxon>Tracheophyta</taxon>
        <taxon>Spermatophyta</taxon>
        <taxon>Magnoliopsida</taxon>
        <taxon>eudicotyledons</taxon>
        <taxon>Gunneridae</taxon>
        <taxon>Pentapetalae</taxon>
        <taxon>asterids</taxon>
        <taxon>campanulids</taxon>
        <taxon>Asterales</taxon>
        <taxon>Asteraceae</taxon>
        <taxon>Asteroideae</taxon>
        <taxon>Anthemideae</taxon>
        <taxon>Anthemidinae</taxon>
        <taxon>Tanacetum</taxon>
    </lineage>
</organism>
<keyword evidence="6 16" id="KW-1133">Transmembrane helix</keyword>
<dbReference type="InterPro" id="IPR028082">
    <property type="entry name" value="Peripla_BP_I"/>
</dbReference>